<evidence type="ECO:0000313" key="4">
    <source>
        <dbReference type="EMBL" id="BAU85815.1"/>
    </source>
</evidence>
<feature type="signal peptide" evidence="3">
    <location>
        <begin position="1"/>
        <end position="23"/>
    </location>
</feature>
<feature type="compositionally biased region" description="Gly residues" evidence="1">
    <location>
        <begin position="83"/>
        <end position="97"/>
    </location>
</feature>
<evidence type="ECO:0000313" key="5">
    <source>
        <dbReference type="Proteomes" id="UP000217676"/>
    </source>
</evidence>
<evidence type="ECO:0000256" key="2">
    <source>
        <dbReference type="SAM" id="Phobius"/>
    </source>
</evidence>
<dbReference type="AlphaFoldDB" id="A0A160P4J5"/>
<dbReference type="KEGG" id="slau:SLA_4931"/>
<gene>
    <name evidence="4" type="ORF">SLA_4931</name>
</gene>
<evidence type="ECO:0000256" key="1">
    <source>
        <dbReference type="SAM" id="MobiDB-lite"/>
    </source>
</evidence>
<keyword evidence="2" id="KW-0812">Transmembrane</keyword>
<keyword evidence="3" id="KW-0732">Signal</keyword>
<proteinExistence type="predicted"/>
<keyword evidence="2" id="KW-0472">Membrane</keyword>
<feature type="transmembrane region" description="Helical" evidence="2">
    <location>
        <begin position="52"/>
        <end position="70"/>
    </location>
</feature>
<protein>
    <submittedName>
        <fullName evidence="4">Fibrillarin</fullName>
    </submittedName>
</protein>
<dbReference type="EMBL" id="AP017424">
    <property type="protein sequence ID" value="BAU85815.1"/>
    <property type="molecule type" value="Genomic_DNA"/>
</dbReference>
<feature type="chain" id="PRO_5007818179" evidence="3">
    <location>
        <begin position="24"/>
        <end position="549"/>
    </location>
</feature>
<name>A0A160P4J5_STRLU</name>
<organism evidence="4 5">
    <name type="scientific">Streptomyces laurentii</name>
    <dbReference type="NCBI Taxonomy" id="39478"/>
    <lineage>
        <taxon>Bacteria</taxon>
        <taxon>Bacillati</taxon>
        <taxon>Actinomycetota</taxon>
        <taxon>Actinomycetes</taxon>
        <taxon>Kitasatosporales</taxon>
        <taxon>Streptomycetaceae</taxon>
        <taxon>Streptomyces</taxon>
    </lineage>
</organism>
<sequence length="549" mass="55892">MTRRASGALLSALVAMGWPLVPAAPGAALAAAAEPTGAEPAVVAAPSPGGDLILPVALVGGAGVVAAYTYTKRRRRTETRTTPGGGGWGAAAGGAGWGTPREPPTTALDALGRRTRRALVDADDAVRTSQEELAVVTERCDAAALQPFTEAVVFARDEVTAAFGLRQQLDDDVPEDDATRRALLEEILRRCAAAGARLDAQATAFDRLRDRERAAAGTLAAAEHALHTRTGPVAVARTTLAALRERYPASAAAPVSDHAEQAEDRLVFATLTVGQAHERLDAGDPVSAAVYVRAAEAAVGQAALLTGTVERRAAELTAADGELPGALADAEKALAEARPLLRDPPDGAPSADPRGRIRRAAAALADVRAAVDTGRYDPLDALRRTVAAGAALDQALGNTPRTRTPLGPAILTARSALDAADAYMATHRGAAGVEARTRLAEARRRLDLAGQLAGTEPESALAHAQQAERFAARAQDLAEQDVRRYGNPDSLGGAADGTSGAGRAGLGGAVRAGIVLTAGGDGDGAGTGAVVAAFGGEGTRRRLGSLSPL</sequence>
<feature type="region of interest" description="Disordered" evidence="1">
    <location>
        <begin position="76"/>
        <end position="102"/>
    </location>
</feature>
<dbReference type="Proteomes" id="UP000217676">
    <property type="component" value="Chromosome"/>
</dbReference>
<keyword evidence="2" id="KW-1133">Transmembrane helix</keyword>
<reference evidence="4 5" key="1">
    <citation type="journal article" date="2016" name="Genome Announc.">
        <title>Complete Genome Sequence of Thiostrepton-Producing Streptomyces laurentii ATCC 31255.</title>
        <authorList>
            <person name="Doi K."/>
            <person name="Fujino Y."/>
            <person name="Nagayoshi Y."/>
            <person name="Ohshima T."/>
            <person name="Ogata S."/>
        </authorList>
    </citation>
    <scope>NUCLEOTIDE SEQUENCE [LARGE SCALE GENOMIC DNA]</scope>
    <source>
        <strain evidence="4 5">ATCC 31255</strain>
    </source>
</reference>
<evidence type="ECO:0000256" key="3">
    <source>
        <dbReference type="SAM" id="SignalP"/>
    </source>
</evidence>
<accession>A0A160P4J5</accession>
<keyword evidence="5" id="KW-1185">Reference proteome</keyword>